<sequence>GNAAGEYTLGGAPVAGTYDRLRIEVDAAGHAYFYINDVLMGGEPLAVATGALMMPWLGTMTTTTTLVKVDTDYVLFVAPRPTGT</sequence>
<organism evidence="1">
    <name type="scientific">marine sediment metagenome</name>
    <dbReference type="NCBI Taxonomy" id="412755"/>
    <lineage>
        <taxon>unclassified sequences</taxon>
        <taxon>metagenomes</taxon>
        <taxon>ecological metagenomes</taxon>
    </lineage>
</organism>
<gene>
    <name evidence="1" type="ORF">LCGC14_2554000</name>
</gene>
<comment type="caution">
    <text evidence="1">The sequence shown here is derived from an EMBL/GenBank/DDBJ whole genome shotgun (WGS) entry which is preliminary data.</text>
</comment>
<dbReference type="AlphaFoldDB" id="A0A0F9B9Y1"/>
<evidence type="ECO:0000313" key="1">
    <source>
        <dbReference type="EMBL" id="KKL10617.1"/>
    </source>
</evidence>
<dbReference type="EMBL" id="LAZR01041989">
    <property type="protein sequence ID" value="KKL10617.1"/>
    <property type="molecule type" value="Genomic_DNA"/>
</dbReference>
<protein>
    <submittedName>
        <fullName evidence="1">Uncharacterized protein</fullName>
    </submittedName>
</protein>
<name>A0A0F9B9Y1_9ZZZZ</name>
<reference evidence="1" key="1">
    <citation type="journal article" date="2015" name="Nature">
        <title>Complex archaea that bridge the gap between prokaryotes and eukaryotes.</title>
        <authorList>
            <person name="Spang A."/>
            <person name="Saw J.H."/>
            <person name="Jorgensen S.L."/>
            <person name="Zaremba-Niedzwiedzka K."/>
            <person name="Martijn J."/>
            <person name="Lind A.E."/>
            <person name="van Eijk R."/>
            <person name="Schleper C."/>
            <person name="Guy L."/>
            <person name="Ettema T.J."/>
        </authorList>
    </citation>
    <scope>NUCLEOTIDE SEQUENCE</scope>
</reference>
<feature type="non-terminal residue" evidence="1">
    <location>
        <position position="1"/>
    </location>
</feature>
<proteinExistence type="predicted"/>
<accession>A0A0F9B9Y1</accession>